<proteinExistence type="predicted"/>
<dbReference type="InterPro" id="IPR002197">
    <property type="entry name" value="HTH_Fis"/>
</dbReference>
<feature type="domain" description="Sigma-54 factor interaction" evidence="5">
    <location>
        <begin position="319"/>
        <end position="548"/>
    </location>
</feature>
<dbReference type="InterPro" id="IPR027417">
    <property type="entry name" value="P-loop_NTPase"/>
</dbReference>
<dbReference type="SUPFAM" id="SSF159800">
    <property type="entry name" value="PrpR receptor domain-like"/>
    <property type="match status" value="1"/>
</dbReference>
<dbReference type="Gene3D" id="3.40.50.300">
    <property type="entry name" value="P-loop containing nucleotide triphosphate hydrolases"/>
    <property type="match status" value="1"/>
</dbReference>
<evidence type="ECO:0000256" key="1">
    <source>
        <dbReference type="ARBA" id="ARBA00022741"/>
    </source>
</evidence>
<evidence type="ECO:0000259" key="6">
    <source>
        <dbReference type="PROSITE" id="PS50112"/>
    </source>
</evidence>
<dbReference type="SMART" id="SM00382">
    <property type="entry name" value="AAA"/>
    <property type="match status" value="1"/>
</dbReference>
<dbReference type="PRINTS" id="PR01590">
    <property type="entry name" value="HTHFIS"/>
</dbReference>
<keyword evidence="3" id="KW-0805">Transcription regulation</keyword>
<dbReference type="SUPFAM" id="SSF52540">
    <property type="entry name" value="P-loop containing nucleoside triphosphate hydrolases"/>
    <property type="match status" value="1"/>
</dbReference>
<dbReference type="SUPFAM" id="SSF46689">
    <property type="entry name" value="Homeodomain-like"/>
    <property type="match status" value="1"/>
</dbReference>
<dbReference type="InterPro" id="IPR000014">
    <property type="entry name" value="PAS"/>
</dbReference>
<evidence type="ECO:0000256" key="2">
    <source>
        <dbReference type="ARBA" id="ARBA00022840"/>
    </source>
</evidence>
<name>A0A5D4LZQ3_9BACI</name>
<protein>
    <submittedName>
        <fullName evidence="7">AAA family ATPase</fullName>
    </submittedName>
</protein>
<dbReference type="Gene3D" id="1.10.8.60">
    <property type="match status" value="1"/>
</dbReference>
<dbReference type="CDD" id="cd00009">
    <property type="entry name" value="AAA"/>
    <property type="match status" value="1"/>
</dbReference>
<dbReference type="InterPro" id="IPR025662">
    <property type="entry name" value="Sigma_54_int_dom_ATP-bd_1"/>
</dbReference>
<dbReference type="PANTHER" id="PTHR32071">
    <property type="entry name" value="TRANSCRIPTIONAL REGULATORY PROTEIN"/>
    <property type="match status" value="1"/>
</dbReference>
<dbReference type="Gene3D" id="1.10.10.60">
    <property type="entry name" value="Homeodomain-like"/>
    <property type="match status" value="1"/>
</dbReference>
<dbReference type="InterPro" id="IPR058031">
    <property type="entry name" value="AAA_lid_NorR"/>
</dbReference>
<dbReference type="EMBL" id="VTEG01000035">
    <property type="protein sequence ID" value="TYR94851.1"/>
    <property type="molecule type" value="Genomic_DNA"/>
</dbReference>
<evidence type="ECO:0000313" key="7">
    <source>
        <dbReference type="EMBL" id="TYR94851.1"/>
    </source>
</evidence>
<dbReference type="InterPro" id="IPR009057">
    <property type="entry name" value="Homeodomain-like_sf"/>
</dbReference>
<dbReference type="AlphaFoldDB" id="A0A5D4LZQ3"/>
<dbReference type="InterPro" id="IPR010524">
    <property type="entry name" value="Sig_transdc_resp-reg_PrpR_N"/>
</dbReference>
<gene>
    <name evidence="7" type="ORF">FZC84_22170</name>
</gene>
<reference evidence="7 8" key="1">
    <citation type="submission" date="2019-08" db="EMBL/GenBank/DDBJ databases">
        <title>Bacillus genomes from the desert of Cuatro Cienegas, Coahuila.</title>
        <authorList>
            <person name="Olmedo-Alvarez G."/>
        </authorList>
    </citation>
    <scope>NUCLEOTIDE SEQUENCE [LARGE SCALE GENOMIC DNA]</scope>
    <source>
        <strain evidence="7 8">CH128b_4D</strain>
    </source>
</reference>
<organism evidence="7 8">
    <name type="scientific">Rossellomorea vietnamensis</name>
    <dbReference type="NCBI Taxonomy" id="218284"/>
    <lineage>
        <taxon>Bacteria</taxon>
        <taxon>Bacillati</taxon>
        <taxon>Bacillota</taxon>
        <taxon>Bacilli</taxon>
        <taxon>Bacillales</taxon>
        <taxon>Bacillaceae</taxon>
        <taxon>Rossellomorea</taxon>
    </lineage>
</organism>
<dbReference type="Pfam" id="PF00158">
    <property type="entry name" value="Sigma54_activat"/>
    <property type="match status" value="1"/>
</dbReference>
<dbReference type="PROSITE" id="PS50112">
    <property type="entry name" value="PAS"/>
    <property type="match status" value="1"/>
</dbReference>
<dbReference type="Proteomes" id="UP000325182">
    <property type="component" value="Unassembled WGS sequence"/>
</dbReference>
<evidence type="ECO:0000256" key="3">
    <source>
        <dbReference type="ARBA" id="ARBA00023015"/>
    </source>
</evidence>
<dbReference type="Pfam" id="PF25601">
    <property type="entry name" value="AAA_lid_14"/>
    <property type="match status" value="1"/>
</dbReference>
<dbReference type="RefSeq" id="WP_148955333.1">
    <property type="nucleotide sequence ID" value="NZ_VTEG01000035.1"/>
</dbReference>
<dbReference type="InterPro" id="IPR002078">
    <property type="entry name" value="Sigma_54_int"/>
</dbReference>
<accession>A0A5D4LZQ3</accession>
<dbReference type="PROSITE" id="PS00675">
    <property type="entry name" value="SIGMA54_INTERACT_1"/>
    <property type="match status" value="1"/>
</dbReference>
<comment type="caution">
    <text evidence="7">The sequence shown here is derived from an EMBL/GenBank/DDBJ whole genome shotgun (WGS) entry which is preliminary data.</text>
</comment>
<dbReference type="PANTHER" id="PTHR32071:SF57">
    <property type="entry name" value="C4-DICARBOXYLATE TRANSPORT TRANSCRIPTIONAL REGULATORY PROTEIN DCTD"/>
    <property type="match status" value="1"/>
</dbReference>
<dbReference type="GO" id="GO:0006355">
    <property type="term" value="P:regulation of DNA-templated transcription"/>
    <property type="evidence" value="ECO:0007669"/>
    <property type="project" value="InterPro"/>
</dbReference>
<dbReference type="InterPro" id="IPR035965">
    <property type="entry name" value="PAS-like_dom_sf"/>
</dbReference>
<evidence type="ECO:0000313" key="8">
    <source>
        <dbReference type="Proteomes" id="UP000325182"/>
    </source>
</evidence>
<dbReference type="GO" id="GO:0005524">
    <property type="term" value="F:ATP binding"/>
    <property type="evidence" value="ECO:0007669"/>
    <property type="project" value="UniProtKB-KW"/>
</dbReference>
<dbReference type="Gene3D" id="3.40.50.2300">
    <property type="match status" value="1"/>
</dbReference>
<dbReference type="Pfam" id="PF06506">
    <property type="entry name" value="PrpR_N"/>
    <property type="match status" value="1"/>
</dbReference>
<dbReference type="CDD" id="cd00130">
    <property type="entry name" value="PAS"/>
    <property type="match status" value="1"/>
</dbReference>
<dbReference type="Gene3D" id="3.30.450.20">
    <property type="entry name" value="PAS domain"/>
    <property type="match status" value="1"/>
</dbReference>
<dbReference type="GO" id="GO:0043565">
    <property type="term" value="F:sequence-specific DNA binding"/>
    <property type="evidence" value="ECO:0007669"/>
    <property type="project" value="InterPro"/>
</dbReference>
<dbReference type="PROSITE" id="PS50045">
    <property type="entry name" value="SIGMA54_INTERACT_4"/>
    <property type="match status" value="1"/>
</dbReference>
<dbReference type="InterPro" id="IPR013767">
    <property type="entry name" value="PAS_fold"/>
</dbReference>
<dbReference type="Gene3D" id="3.40.50.10660">
    <property type="entry name" value="PrpR receptor domain-like"/>
    <property type="match status" value="1"/>
</dbReference>
<dbReference type="FunFam" id="3.40.50.300:FF:000006">
    <property type="entry name" value="DNA-binding transcriptional regulator NtrC"/>
    <property type="match status" value="1"/>
</dbReference>
<keyword evidence="4" id="KW-0804">Transcription</keyword>
<dbReference type="Pfam" id="PF00989">
    <property type="entry name" value="PAS"/>
    <property type="match status" value="1"/>
</dbReference>
<dbReference type="GO" id="GO:0000156">
    <property type="term" value="F:phosphorelay response regulator activity"/>
    <property type="evidence" value="ECO:0007669"/>
    <property type="project" value="InterPro"/>
</dbReference>
<keyword evidence="1" id="KW-0547">Nucleotide-binding</keyword>
<dbReference type="SUPFAM" id="SSF55785">
    <property type="entry name" value="PYP-like sensor domain (PAS domain)"/>
    <property type="match status" value="1"/>
</dbReference>
<sequence>MQKIVFFSYYHLTDKVKEVVKELNTSIPVEAIEVELGGAGELAEKLDADEDVAVIVSPKGHAEFIGELKQTPLVIVNVSDTDFLVALHKAAEVSNEVVIMRYGNIFEEFQPYDHLFNLTIHYDSYLSTAEAAEKVQQWVDKGVKTIIGTSVVYKEALKAGAHAVYLYSANTIREQIQQALEIVKSREHDQAKLRWIQAAISSTNQAVLSTDQEGKVTLANEQAFTLLGVEKSVVQNRDISEFFPVLEVESVLKKGHSVENLIIAERKLIANITPIKVEDRTIGSVFFLQEMSKVSDAESKIRKEMTKKGLVARYSFGHIIHQSETVQSVIKKAKIYARTDSSILILGETGTGKELFAQSIHNESPRKRQPFVAINCSALPEQLLESELFGYAEGAFTGAKKGGKRGLVELAHRGSIFLDEIGEISESLQARLLRVLQEKEIMRVGGEAVIPVDVRIISATNRDLRRMVDSRVFREDLYYRLNILDLILPPLRERSDDIPLLVQHFIMKSSPAFSEVLEEYPSILVMLKELPWKGNIRELENLVERMTVIYSHTKDVGMVEEVIELWRVSQNYQGEAGPVSQLESKKEQLEKDTILSVLNDVGGNKEKAAEKLGISRSTLWRKLQKM</sequence>
<dbReference type="SMART" id="SM00091">
    <property type="entry name" value="PAS"/>
    <property type="match status" value="1"/>
</dbReference>
<feature type="domain" description="PAS" evidence="6">
    <location>
        <begin position="192"/>
        <end position="243"/>
    </location>
</feature>
<dbReference type="Pfam" id="PF02954">
    <property type="entry name" value="HTH_8"/>
    <property type="match status" value="1"/>
</dbReference>
<dbReference type="InterPro" id="IPR003593">
    <property type="entry name" value="AAA+_ATPase"/>
</dbReference>
<evidence type="ECO:0000259" key="5">
    <source>
        <dbReference type="PROSITE" id="PS50045"/>
    </source>
</evidence>
<evidence type="ECO:0000256" key="4">
    <source>
        <dbReference type="ARBA" id="ARBA00023163"/>
    </source>
</evidence>
<keyword evidence="2" id="KW-0067">ATP-binding</keyword>